<evidence type="ECO:0000256" key="1">
    <source>
        <dbReference type="ARBA" id="ARBA00023125"/>
    </source>
</evidence>
<dbReference type="GO" id="GO:0006310">
    <property type="term" value="P:DNA recombination"/>
    <property type="evidence" value="ECO:0007669"/>
    <property type="project" value="UniProtKB-KW"/>
</dbReference>
<name>A0A4Y9YWK8_9AGAM</name>
<dbReference type="InterPro" id="IPR013762">
    <property type="entry name" value="Integrase-like_cat_sf"/>
</dbReference>
<feature type="compositionally biased region" description="Basic and acidic residues" evidence="3">
    <location>
        <begin position="23"/>
        <end position="43"/>
    </location>
</feature>
<dbReference type="PANTHER" id="PTHR34605:SF4">
    <property type="entry name" value="DNA ADENINE METHYLTRANSFERASE"/>
    <property type="match status" value="1"/>
</dbReference>
<dbReference type="InterPro" id="IPR011010">
    <property type="entry name" value="DNA_brk_join_enz"/>
</dbReference>
<dbReference type="PANTHER" id="PTHR34605">
    <property type="entry name" value="PHAGE_INTEGRASE DOMAIN-CONTAINING PROTEIN"/>
    <property type="match status" value="1"/>
</dbReference>
<keyword evidence="5" id="KW-1185">Reference proteome</keyword>
<keyword evidence="1" id="KW-0238">DNA-binding</keyword>
<dbReference type="EMBL" id="SEOQ01000276">
    <property type="protein sequence ID" value="TFY66127.1"/>
    <property type="molecule type" value="Genomic_DNA"/>
</dbReference>
<dbReference type="GO" id="GO:0003677">
    <property type="term" value="F:DNA binding"/>
    <property type="evidence" value="ECO:0007669"/>
    <property type="project" value="UniProtKB-KW"/>
</dbReference>
<feature type="region of interest" description="Disordered" evidence="3">
    <location>
        <begin position="23"/>
        <end position="76"/>
    </location>
</feature>
<comment type="caution">
    <text evidence="4">The sequence shown here is derived from an EMBL/GenBank/DDBJ whole genome shotgun (WGS) entry which is preliminary data.</text>
</comment>
<evidence type="ECO:0008006" key="6">
    <source>
        <dbReference type="Google" id="ProtNLM"/>
    </source>
</evidence>
<feature type="compositionally biased region" description="Basic and acidic residues" evidence="3">
    <location>
        <begin position="52"/>
        <end position="72"/>
    </location>
</feature>
<dbReference type="Gene3D" id="1.10.150.130">
    <property type="match status" value="1"/>
</dbReference>
<dbReference type="STRING" id="205917.A0A4Y9YWK8"/>
<dbReference type="Gene3D" id="1.10.443.10">
    <property type="entry name" value="Intergrase catalytic core"/>
    <property type="match status" value="1"/>
</dbReference>
<evidence type="ECO:0000313" key="5">
    <source>
        <dbReference type="Proteomes" id="UP000298327"/>
    </source>
</evidence>
<sequence length="937" mass="103909">MAWRMRAARDDVAAGVRREHGVRRQHEVAGREGAERWRGERQTEAAAGVSERAGERTAGDGWSRREETEGRAGTRAAWGMQGDETVTWRAPTIGAQTVMHGMPPRRLVVALRCPSLPFVAPVAPVAHRRFCRAPCPLSGAPHHLISAHPISTTGAQHALIVSSASSSSSAHPRASQMCPAHHRCLPCMPRVPSSPSSYPSPSRCLRCLRTVIGAFRSPPSYLPAHPLRSAIGNPRRACCMPVCPGAFLSSPSAPIALTLCPDTRDPSMLVVVSAPVRTNVPWSPTVHASVLATIHWAASRDHVSVPQRLVIYCDNTNTVDLFSSLHAQPQYNPLLRSAVDTLIRSNIDLRVLHIPGENNGVADALSRWDIDRALRLFPDLRISHFTPPPDALGAERWSRERLLHERAVALGFALKDSSLLSYSSALQSYLAFCETHQLPVEPTEETLSFYVVYTCHYIRPTSVRNYLSGICQQLEAFFPQVRTVRRSKLVSQTLAGCFRTRAHATTRKSPLTRAQLVQAITSYQHSSSLDDLLFCALMTTAFHGLLRLGELVLNDNPRLRDYRTLIERTSVKLLPNGYRFLLPSSKTDRVFHGAEIIIAGLTSDDDALVPFTSYLRMRDQLFPFHPHLWLCRSGQSPTRSWFMRRLRSHFPADISGHSLRAGGATALAEEGVPLDYIQHAIARALYLGAQTISLEIESSVSLPTSTACPPLFPTRPSGTTKTLKTAGRDAHGSTATWPAKGPLYCPYRTRYRHHNRHTYRNLKTEHVFASRVLCFRLPATIPLSQSFARSSSIPPDPSTGRWPIANSATRNVPAKDLKAMHEQATAKSNRRRDVYPSDPPIRGDSEMANFWRKFNNIQSQKPVTAIDYMLHMFSHSFASQNMMILVNPHPRTSDAPLLQLVGKMLTVNRDDIAKPYRGVAEAVSSAMRGSHFALQDP</sequence>
<protein>
    <recommendedName>
        <fullName evidence="6">Tyr recombinase domain-containing protein</fullName>
    </recommendedName>
</protein>
<accession>A0A4Y9YWK8</accession>
<dbReference type="AlphaFoldDB" id="A0A4Y9YWK8"/>
<organism evidence="4 5">
    <name type="scientific">Dentipellis fragilis</name>
    <dbReference type="NCBI Taxonomy" id="205917"/>
    <lineage>
        <taxon>Eukaryota</taxon>
        <taxon>Fungi</taxon>
        <taxon>Dikarya</taxon>
        <taxon>Basidiomycota</taxon>
        <taxon>Agaricomycotina</taxon>
        <taxon>Agaricomycetes</taxon>
        <taxon>Russulales</taxon>
        <taxon>Hericiaceae</taxon>
        <taxon>Dentipellis</taxon>
    </lineage>
</organism>
<dbReference type="InterPro" id="IPR052925">
    <property type="entry name" value="Phage_Integrase-like_Recomb"/>
</dbReference>
<evidence type="ECO:0000313" key="4">
    <source>
        <dbReference type="EMBL" id="TFY66127.1"/>
    </source>
</evidence>
<evidence type="ECO:0000256" key="3">
    <source>
        <dbReference type="SAM" id="MobiDB-lite"/>
    </source>
</evidence>
<dbReference type="GO" id="GO:0015074">
    <property type="term" value="P:DNA integration"/>
    <property type="evidence" value="ECO:0007669"/>
    <property type="project" value="InterPro"/>
</dbReference>
<dbReference type="SUPFAM" id="SSF56349">
    <property type="entry name" value="DNA breaking-rejoining enzymes"/>
    <property type="match status" value="1"/>
</dbReference>
<gene>
    <name evidence="4" type="ORF">EVG20_g4960</name>
</gene>
<feature type="region of interest" description="Disordered" evidence="3">
    <location>
        <begin position="707"/>
        <end position="733"/>
    </location>
</feature>
<evidence type="ECO:0000256" key="2">
    <source>
        <dbReference type="ARBA" id="ARBA00023172"/>
    </source>
</evidence>
<keyword evidence="2" id="KW-0233">DNA recombination</keyword>
<dbReference type="OrthoDB" id="198652at2759"/>
<dbReference type="Proteomes" id="UP000298327">
    <property type="component" value="Unassembled WGS sequence"/>
</dbReference>
<reference evidence="4 5" key="1">
    <citation type="submission" date="2019-02" db="EMBL/GenBank/DDBJ databases">
        <title>Genome sequencing of the rare red list fungi Dentipellis fragilis.</title>
        <authorList>
            <person name="Buettner E."/>
            <person name="Kellner H."/>
        </authorList>
    </citation>
    <scope>NUCLEOTIDE SEQUENCE [LARGE SCALE GENOMIC DNA]</scope>
    <source>
        <strain evidence="4 5">DSM 105465</strain>
    </source>
</reference>
<dbReference type="InterPro" id="IPR010998">
    <property type="entry name" value="Integrase_recombinase_N"/>
</dbReference>
<proteinExistence type="predicted"/>